<evidence type="ECO:0000256" key="5">
    <source>
        <dbReference type="ARBA" id="ARBA00022490"/>
    </source>
</evidence>
<dbReference type="RefSeq" id="XP_025020113.1">
    <property type="nucleotide sequence ID" value="XM_025164345.1"/>
</dbReference>
<dbReference type="GO" id="GO:0008270">
    <property type="term" value="F:zinc ion binding"/>
    <property type="evidence" value="ECO:0007669"/>
    <property type="project" value="UniProtKB-KW"/>
</dbReference>
<evidence type="ECO:0000256" key="6">
    <source>
        <dbReference type="ARBA" id="ARBA00022499"/>
    </source>
</evidence>
<evidence type="ECO:0000256" key="12">
    <source>
        <dbReference type="ARBA" id="ARBA00022833"/>
    </source>
</evidence>
<evidence type="ECO:0000256" key="20">
    <source>
        <dbReference type="SAM" id="MobiDB-lite"/>
    </source>
</evidence>
<evidence type="ECO:0000256" key="7">
    <source>
        <dbReference type="ARBA" id="ARBA00022553"/>
    </source>
</evidence>
<evidence type="ECO:0000259" key="21">
    <source>
        <dbReference type="PROSITE" id="PS50089"/>
    </source>
</evidence>
<sequence>MDLHRAAFKMENSSYLPNPLASPALMVLASTAEASRDASIPCQQPRPFGVPVSVDKDVHIPFTNGSYTFASMYHRQGGVPGAFTNRDFPPSLLHLHPQFAPPNLDCTPISMLNHSGVGAFRPFASTEDRESYQSAFTPAKRLKNCHDTDSPHLRFSDADGKEYEFGAQLPSGSPGSLKIDDTGKKIFAVSGLISDRETSSSPEDRNDRCKKKATLFDSQAPICPICQVLLRPGELQEHMEQELEKLTQLNISKNAILKDVMAPGTPKSILLSASIKREGDSPTASPHSSDDIHHSDRYQTFLRVRANRQTRLNARIGKMKRRKQDEGQREGSCMMEDDPVDIENENGNRFEEYEWCGQKRIRATTLLEGGFRGSGFVMCSGKENPDSDADLDVDGDDTLEYGKPQYTEADIIPCTGEEPGEAKEREALRGAVLNGGTPSTRITPEFSKWASDEMPSTSNGESSKQEPVQKTCKNSDIEKITEDSAVTTFEALKARVRELERQLSRGDRYKCLICMDSYMMPLTSIQCWHVHCEECWLRTLGAKKLCPQCNTITSPGDLRRIYL</sequence>
<keyword evidence="12" id="KW-0862">Zinc</keyword>
<evidence type="ECO:0000256" key="16">
    <source>
        <dbReference type="ARBA" id="ARBA00067773"/>
    </source>
</evidence>
<dbReference type="CTD" id="55182"/>
<dbReference type="InterPro" id="IPR040178">
    <property type="entry name" value="RNF220_RING"/>
</dbReference>
<feature type="region of interest" description="Disordered" evidence="20">
    <location>
        <begin position="317"/>
        <end position="343"/>
    </location>
</feature>
<evidence type="ECO:0000256" key="14">
    <source>
        <dbReference type="ARBA" id="ARBA00023054"/>
    </source>
</evidence>
<keyword evidence="13" id="KW-0832">Ubl conjugation</keyword>
<accession>A0A9F5IN43</accession>
<keyword evidence="22" id="KW-1185">Reference proteome</keyword>
<keyword evidence="14" id="KW-0175">Coiled coil</keyword>
<evidence type="ECO:0000313" key="22">
    <source>
        <dbReference type="Proteomes" id="UP000695026"/>
    </source>
</evidence>
<comment type="catalytic activity">
    <reaction evidence="1">
        <text>S-ubiquitinyl-[E2 ubiquitin-conjugating enzyme]-L-cysteine + [acceptor protein]-L-lysine = [E2 ubiquitin-conjugating enzyme]-L-cysteine + N(6)-ubiquitinyl-[acceptor protein]-L-lysine.</text>
        <dbReference type="EC" id="2.3.2.27"/>
    </reaction>
</comment>
<evidence type="ECO:0000256" key="3">
    <source>
        <dbReference type="ARBA" id="ARBA00004906"/>
    </source>
</evidence>
<keyword evidence="11" id="KW-0833">Ubl conjugation pathway</keyword>
<dbReference type="GeneID" id="103063251"/>
<dbReference type="Pfam" id="PF13923">
    <property type="entry name" value="zf-C3HC4_2"/>
    <property type="match status" value="1"/>
</dbReference>
<comment type="pathway">
    <text evidence="3">Protein modification; protein ubiquitination.</text>
</comment>
<dbReference type="SUPFAM" id="SSF57850">
    <property type="entry name" value="RING/U-box"/>
    <property type="match status" value="1"/>
</dbReference>
<feature type="region of interest" description="Disordered" evidence="20">
    <location>
        <begin position="276"/>
        <end position="296"/>
    </location>
</feature>
<evidence type="ECO:0000256" key="13">
    <source>
        <dbReference type="ARBA" id="ARBA00022843"/>
    </source>
</evidence>
<dbReference type="PROSITE" id="PS50089">
    <property type="entry name" value="ZF_RING_2"/>
    <property type="match status" value="1"/>
</dbReference>
<dbReference type="CDD" id="cd16563">
    <property type="entry name" value="RING-HC_RNF220"/>
    <property type="match status" value="1"/>
</dbReference>
<name>A0A9F5IN43_PYTBI</name>
<evidence type="ECO:0000256" key="8">
    <source>
        <dbReference type="ARBA" id="ARBA00022679"/>
    </source>
</evidence>
<dbReference type="InterPro" id="IPR013083">
    <property type="entry name" value="Znf_RING/FYVE/PHD"/>
</dbReference>
<feature type="compositionally biased region" description="Polar residues" evidence="20">
    <location>
        <begin position="454"/>
        <end position="472"/>
    </location>
</feature>
<dbReference type="Gene3D" id="3.30.40.10">
    <property type="entry name" value="Zinc/RING finger domain, C3HC4 (zinc finger)"/>
    <property type="match status" value="1"/>
</dbReference>
<evidence type="ECO:0000313" key="23">
    <source>
        <dbReference type="RefSeq" id="XP_025020113.1"/>
    </source>
</evidence>
<protein>
    <recommendedName>
        <fullName evidence="16">E3 ubiquitin-protein ligase RNF220</fullName>
        <ecNumber evidence="4">2.3.2.27</ecNumber>
    </recommendedName>
    <alternativeName>
        <fullName evidence="18">RING finger protein 220</fullName>
    </alternativeName>
    <alternativeName>
        <fullName evidence="17">RING-type E3 ubiquitin transferase RNF220</fullName>
    </alternativeName>
</protein>
<evidence type="ECO:0000256" key="4">
    <source>
        <dbReference type="ARBA" id="ARBA00012483"/>
    </source>
</evidence>
<dbReference type="FunFam" id="3.30.40.10:FF:000195">
    <property type="entry name" value="E3 ubiquitin-protein ligase RNF220"/>
    <property type="match status" value="1"/>
</dbReference>
<dbReference type="PANTHER" id="PTHR13459:SF3">
    <property type="entry name" value="E3 UBIQUITIN-PROTEIN LIGASE RNF220"/>
    <property type="match status" value="1"/>
</dbReference>
<reference evidence="23" key="1">
    <citation type="submission" date="2025-08" db="UniProtKB">
        <authorList>
            <consortium name="RefSeq"/>
        </authorList>
    </citation>
    <scope>IDENTIFICATION</scope>
    <source>
        <tissue evidence="23">Liver</tissue>
    </source>
</reference>
<dbReference type="GO" id="GO:0061630">
    <property type="term" value="F:ubiquitin protein ligase activity"/>
    <property type="evidence" value="ECO:0007669"/>
    <property type="project" value="UniProtKB-EC"/>
</dbReference>
<dbReference type="InterPro" id="IPR001841">
    <property type="entry name" value="Znf_RING"/>
</dbReference>
<evidence type="ECO:0000256" key="17">
    <source>
        <dbReference type="ARBA" id="ARBA00079756"/>
    </source>
</evidence>
<keyword evidence="5" id="KW-0963">Cytoplasm</keyword>
<dbReference type="GO" id="GO:0005737">
    <property type="term" value="C:cytoplasm"/>
    <property type="evidence" value="ECO:0007669"/>
    <property type="project" value="UniProtKB-SubCell"/>
</dbReference>
<comment type="subcellular location">
    <subcellularLocation>
        <location evidence="2">Cytoplasm</location>
    </subcellularLocation>
</comment>
<keyword evidence="10 19" id="KW-0863">Zinc-finger</keyword>
<dbReference type="InterPro" id="IPR052443">
    <property type="entry name" value="E3_ubiq-ligase_RNF220-like"/>
</dbReference>
<feature type="domain" description="RING-type" evidence="21">
    <location>
        <begin position="511"/>
        <end position="550"/>
    </location>
</feature>
<feature type="region of interest" description="Disordered" evidence="20">
    <location>
        <begin position="450"/>
        <end position="476"/>
    </location>
</feature>
<evidence type="ECO:0000256" key="18">
    <source>
        <dbReference type="ARBA" id="ARBA00083046"/>
    </source>
</evidence>
<evidence type="ECO:0000256" key="10">
    <source>
        <dbReference type="ARBA" id="ARBA00022771"/>
    </source>
</evidence>
<organism evidence="22 23">
    <name type="scientific">Python bivittatus</name>
    <name type="common">Burmese python</name>
    <name type="synonym">Python molurus bivittatus</name>
    <dbReference type="NCBI Taxonomy" id="176946"/>
    <lineage>
        <taxon>Eukaryota</taxon>
        <taxon>Metazoa</taxon>
        <taxon>Chordata</taxon>
        <taxon>Craniata</taxon>
        <taxon>Vertebrata</taxon>
        <taxon>Euteleostomi</taxon>
        <taxon>Lepidosauria</taxon>
        <taxon>Squamata</taxon>
        <taxon>Bifurcata</taxon>
        <taxon>Unidentata</taxon>
        <taxon>Episquamata</taxon>
        <taxon>Toxicofera</taxon>
        <taxon>Serpentes</taxon>
        <taxon>Henophidia</taxon>
        <taxon>Pythonidae</taxon>
        <taxon>Python</taxon>
    </lineage>
</organism>
<dbReference type="PANTHER" id="PTHR13459">
    <property type="entry name" value="E3 UBIQUITIN-PROTEIN LIGASE RNF220 ISOFORM X1"/>
    <property type="match status" value="1"/>
</dbReference>
<dbReference type="Pfam" id="PF15926">
    <property type="entry name" value="RNF220"/>
    <property type="match status" value="1"/>
</dbReference>
<gene>
    <name evidence="23" type="primary">RNF220</name>
</gene>
<comment type="subunit">
    <text evidence="15">Interacts with SIN3B. Interacts with CTNNB1 (via Armadillo repeats 2-8). Interacts with USP7 (via MATH domain).</text>
</comment>
<evidence type="ECO:0000256" key="1">
    <source>
        <dbReference type="ARBA" id="ARBA00000900"/>
    </source>
</evidence>
<evidence type="ECO:0000256" key="9">
    <source>
        <dbReference type="ARBA" id="ARBA00022723"/>
    </source>
</evidence>
<proteinExistence type="predicted"/>
<evidence type="ECO:0000256" key="15">
    <source>
        <dbReference type="ARBA" id="ARBA00063526"/>
    </source>
</evidence>
<keyword evidence="7" id="KW-0597">Phosphoprotein</keyword>
<dbReference type="AlphaFoldDB" id="A0A9F5IN43"/>
<evidence type="ECO:0000256" key="11">
    <source>
        <dbReference type="ARBA" id="ARBA00022786"/>
    </source>
</evidence>
<keyword evidence="9" id="KW-0479">Metal-binding</keyword>
<keyword evidence="6" id="KW-1017">Isopeptide bond</keyword>
<evidence type="ECO:0000256" key="2">
    <source>
        <dbReference type="ARBA" id="ARBA00004496"/>
    </source>
</evidence>
<dbReference type="InterPro" id="IPR031824">
    <property type="entry name" value="RNF220_mid"/>
</dbReference>
<keyword evidence="8" id="KW-0808">Transferase</keyword>
<dbReference type="GO" id="GO:0006513">
    <property type="term" value="P:protein monoubiquitination"/>
    <property type="evidence" value="ECO:0007669"/>
    <property type="project" value="UniProtKB-ARBA"/>
</dbReference>
<evidence type="ECO:0000256" key="19">
    <source>
        <dbReference type="PROSITE-ProRule" id="PRU00175"/>
    </source>
</evidence>
<dbReference type="EC" id="2.3.2.27" evidence="4"/>
<dbReference type="Proteomes" id="UP000695026">
    <property type="component" value="Unplaced"/>
</dbReference>